<dbReference type="InterPro" id="IPR011037">
    <property type="entry name" value="Pyrv_Knase-like_insert_dom_sf"/>
</dbReference>
<name>A0AAW9SG09_9BACT</name>
<dbReference type="Proteomes" id="UP001403385">
    <property type="component" value="Unassembled WGS sequence"/>
</dbReference>
<organism evidence="2 3">
    <name type="scientific">Rapidithrix thailandica</name>
    <dbReference type="NCBI Taxonomy" id="413964"/>
    <lineage>
        <taxon>Bacteria</taxon>
        <taxon>Pseudomonadati</taxon>
        <taxon>Bacteroidota</taxon>
        <taxon>Cytophagia</taxon>
        <taxon>Cytophagales</taxon>
        <taxon>Flammeovirgaceae</taxon>
        <taxon>Rapidithrix</taxon>
    </lineage>
</organism>
<dbReference type="InterPro" id="IPR005303">
    <property type="entry name" value="MOCOS_middle"/>
</dbReference>
<feature type="domain" description="MOSC" evidence="1">
    <location>
        <begin position="85"/>
        <end position="257"/>
    </location>
</feature>
<dbReference type="AlphaFoldDB" id="A0AAW9SG09"/>
<sequence>MIVKSITIFPVKSLDGMNVDRATLTTGGGFENDREFALFDERGKTINGKRFPRIQQIRTAYDLANREITLSPEGQTVRFHLDRDRSQMEEWFGDFLGVQVQIKQNAEGGFPDDSERPGPTLASHESYEEVVSWFPHIDPATIINRFRMNIELQGGGKPFWEDQLFKKDMSGCRFSIGEVILRGIKPCARCPVPTRDPLTGEGYSGFQKEFMHFRKSTLPEFVSLEQFPHFYMFGVNTNTEENLKGKEIRVGDALTLL</sequence>
<keyword evidence="3" id="KW-1185">Reference proteome</keyword>
<dbReference type="RefSeq" id="WP_346824209.1">
    <property type="nucleotide sequence ID" value="NZ_JBDKWZ010000022.1"/>
</dbReference>
<reference evidence="2 3" key="1">
    <citation type="submission" date="2024-04" db="EMBL/GenBank/DDBJ databases">
        <title>Novel genus in family Flammeovirgaceae.</title>
        <authorList>
            <person name="Nguyen T.H."/>
            <person name="Vuong T.Q."/>
            <person name="Le H."/>
            <person name="Kim S.-G."/>
        </authorList>
    </citation>
    <scope>NUCLEOTIDE SEQUENCE [LARGE SCALE GENOMIC DNA]</scope>
    <source>
        <strain evidence="2 3">JCM 23209</strain>
    </source>
</reference>
<dbReference type="Pfam" id="PF03476">
    <property type="entry name" value="MOSC_N"/>
    <property type="match status" value="1"/>
</dbReference>
<evidence type="ECO:0000313" key="3">
    <source>
        <dbReference type="Proteomes" id="UP001403385"/>
    </source>
</evidence>
<accession>A0AAW9SG09</accession>
<protein>
    <submittedName>
        <fullName evidence="2">MOSC N-terminal beta barrel domain-containing protein</fullName>
    </submittedName>
</protein>
<evidence type="ECO:0000259" key="1">
    <source>
        <dbReference type="PROSITE" id="PS51340"/>
    </source>
</evidence>
<dbReference type="GO" id="GO:0030151">
    <property type="term" value="F:molybdenum ion binding"/>
    <property type="evidence" value="ECO:0007669"/>
    <property type="project" value="InterPro"/>
</dbReference>
<dbReference type="GO" id="GO:0030170">
    <property type="term" value="F:pyridoxal phosphate binding"/>
    <property type="evidence" value="ECO:0007669"/>
    <property type="project" value="InterPro"/>
</dbReference>
<proteinExistence type="predicted"/>
<dbReference type="EMBL" id="JBDKWZ010000022">
    <property type="protein sequence ID" value="MEN7551428.1"/>
    <property type="molecule type" value="Genomic_DNA"/>
</dbReference>
<dbReference type="GO" id="GO:0003824">
    <property type="term" value="F:catalytic activity"/>
    <property type="evidence" value="ECO:0007669"/>
    <property type="project" value="InterPro"/>
</dbReference>
<gene>
    <name evidence="2" type="ORF">AAG747_26160</name>
</gene>
<dbReference type="Pfam" id="PF03473">
    <property type="entry name" value="MOSC"/>
    <property type="match status" value="1"/>
</dbReference>
<comment type="caution">
    <text evidence="2">The sequence shown here is derived from an EMBL/GenBank/DDBJ whole genome shotgun (WGS) entry which is preliminary data.</text>
</comment>
<dbReference type="SUPFAM" id="SSF141673">
    <property type="entry name" value="MOSC N-terminal domain-like"/>
    <property type="match status" value="1"/>
</dbReference>
<evidence type="ECO:0000313" key="2">
    <source>
        <dbReference type="EMBL" id="MEN7551428.1"/>
    </source>
</evidence>
<dbReference type="SUPFAM" id="SSF50800">
    <property type="entry name" value="PK beta-barrel domain-like"/>
    <property type="match status" value="1"/>
</dbReference>
<dbReference type="PROSITE" id="PS51340">
    <property type="entry name" value="MOSC"/>
    <property type="match status" value="1"/>
</dbReference>
<dbReference type="InterPro" id="IPR005302">
    <property type="entry name" value="MoCF_Sase_C"/>
</dbReference>